<evidence type="ECO:0000313" key="1">
    <source>
        <dbReference type="EMBL" id="AEF82338.1"/>
    </source>
</evidence>
<organism evidence="1 2">
    <name type="scientific">Leadbettera azotonutricia (strain ATCC BAA-888 / DSM 13862 / ZAS-9)</name>
    <name type="common">Treponema azotonutricium</name>
    <dbReference type="NCBI Taxonomy" id="545695"/>
    <lineage>
        <taxon>Bacteria</taxon>
        <taxon>Pseudomonadati</taxon>
        <taxon>Spirochaetota</taxon>
        <taxon>Spirochaetia</taxon>
        <taxon>Spirochaetales</taxon>
        <taxon>Breznakiellaceae</taxon>
        <taxon>Leadbettera</taxon>
    </lineage>
</organism>
<accession>F5YFF8</accession>
<evidence type="ECO:0000313" key="2">
    <source>
        <dbReference type="Proteomes" id="UP000009222"/>
    </source>
</evidence>
<keyword evidence="2" id="KW-1185">Reference proteome</keyword>
<dbReference type="HOGENOM" id="CLU_017594_0_0_12"/>
<dbReference type="AlphaFoldDB" id="F5YFF8"/>
<dbReference type="InterPro" id="IPR017850">
    <property type="entry name" value="Alkaline_phosphatase_core_sf"/>
</dbReference>
<dbReference type="InParanoid" id="F5YFF8"/>
<dbReference type="PANTHER" id="PTHR10151:SF120">
    <property type="entry name" value="BIS(5'-ADENOSYL)-TRIPHOSPHATASE"/>
    <property type="match status" value="1"/>
</dbReference>
<name>F5YFF8_LEAAZ</name>
<dbReference type="CDD" id="cd16018">
    <property type="entry name" value="Enpp"/>
    <property type="match status" value="1"/>
</dbReference>
<dbReference type="Gene3D" id="3.40.720.10">
    <property type="entry name" value="Alkaline Phosphatase, subunit A"/>
    <property type="match status" value="1"/>
</dbReference>
<dbReference type="OrthoDB" id="9779418at2"/>
<dbReference type="eggNOG" id="COG1524">
    <property type="taxonomic scope" value="Bacteria"/>
</dbReference>
<protein>
    <submittedName>
        <fullName evidence="1">AP superfamily</fullName>
    </submittedName>
</protein>
<dbReference type="RefSeq" id="WP_015711803.1">
    <property type="nucleotide sequence ID" value="NC_015577.1"/>
</dbReference>
<proteinExistence type="predicted"/>
<dbReference type="PANTHER" id="PTHR10151">
    <property type="entry name" value="ECTONUCLEOTIDE PYROPHOSPHATASE/PHOSPHODIESTERASE"/>
    <property type="match status" value="1"/>
</dbReference>
<dbReference type="Pfam" id="PF01663">
    <property type="entry name" value="Phosphodiest"/>
    <property type="match status" value="1"/>
</dbReference>
<gene>
    <name evidence="1" type="ordered locus">TREAZ_0119</name>
</gene>
<dbReference type="KEGG" id="taz:TREAZ_0119"/>
<dbReference type="STRING" id="545695.TREAZ_0119"/>
<reference evidence="1 2" key="2">
    <citation type="journal article" date="2011" name="ISME J.">
        <title>RNA-seq reveals cooperative metabolic interactions between two termite-gut spirochete species in co-culture.</title>
        <authorList>
            <person name="Rosenthal A.Z."/>
            <person name="Matson E.G."/>
            <person name="Eldar A."/>
            <person name="Leadbetter J.R."/>
        </authorList>
    </citation>
    <scope>NUCLEOTIDE SEQUENCE [LARGE SCALE GENOMIC DNA]</scope>
    <source>
        <strain evidence="2">ATCC BAA-888 / DSM 13862 / ZAS-9</strain>
    </source>
</reference>
<dbReference type="SUPFAM" id="SSF53649">
    <property type="entry name" value="Alkaline phosphatase-like"/>
    <property type="match status" value="1"/>
</dbReference>
<sequence length="429" mass="47831">MAKRIVVLSADAMVYEDLAYLKTLPNFKRCLEGGAEIKSVRSIYPTVTYPAHTTMASGTFPAKHGIVNNYELHPGNLAPPWYWFHDAVKVKDIFDAAKKAGLFTAGVFWPVTGNHPSIDYLIPEYWTQGNSDTMEAAFSRAGSKPEMIRLLAKYFPDIKERVHPSVDYMAIGCACDIIRLYKPQLLMIHPANIDGARHDYGLFNEKVDKAIEETDAWIGQLMDALEDAGVHDETNFFLVSDHGQLDIDRAINVNVMLADWGLIRTDKEGNIADWDAYSLSSGMSAMVYLKESENHKVYQKVHALLRHLCSEGIYGISRVFTEAEARAEEGLGGSFSFVLETDGYTSFGDDWKRPIVKNYDASDYRYGRATHGYLPDKGPQPILIAKGPDIKKGVSLEKARLIDEAPTYAKILGVELPDAQGRVIEGILV</sequence>
<reference evidence="2" key="1">
    <citation type="submission" date="2009-12" db="EMBL/GenBank/DDBJ databases">
        <title>Complete sequence of Treponema azotonutricium strain ZAS-9.</title>
        <authorList>
            <person name="Tetu S.G."/>
            <person name="Matson E."/>
            <person name="Ren Q."/>
            <person name="Seshadri R."/>
            <person name="Elbourne L."/>
            <person name="Hassan K.A."/>
            <person name="Durkin A."/>
            <person name="Radune D."/>
            <person name="Mohamoud Y."/>
            <person name="Shay R."/>
            <person name="Jin S."/>
            <person name="Zhang X."/>
            <person name="Lucey K."/>
            <person name="Ballor N.R."/>
            <person name="Ottesen E."/>
            <person name="Rosenthal R."/>
            <person name="Allen A."/>
            <person name="Leadbetter J.R."/>
            <person name="Paulsen I.T."/>
        </authorList>
    </citation>
    <scope>NUCLEOTIDE SEQUENCE [LARGE SCALE GENOMIC DNA]</scope>
    <source>
        <strain evidence="2">ATCC BAA-888 / DSM 13862 / ZAS-9</strain>
    </source>
</reference>
<dbReference type="InterPro" id="IPR002591">
    <property type="entry name" value="Phosphodiest/P_Trfase"/>
</dbReference>
<dbReference type="EMBL" id="CP001841">
    <property type="protein sequence ID" value="AEF82338.1"/>
    <property type="molecule type" value="Genomic_DNA"/>
</dbReference>
<dbReference type="Proteomes" id="UP000009222">
    <property type="component" value="Chromosome"/>
</dbReference>
<dbReference type="GO" id="GO:0016787">
    <property type="term" value="F:hydrolase activity"/>
    <property type="evidence" value="ECO:0007669"/>
    <property type="project" value="UniProtKB-ARBA"/>
</dbReference>